<dbReference type="GeneID" id="49407757"/>
<gene>
    <name evidence="1" type="ORF">GMD11_09210</name>
    <name evidence="2" type="ORF">GMD18_08865</name>
</gene>
<evidence type="ECO:0000313" key="3">
    <source>
        <dbReference type="Proteomes" id="UP000443070"/>
    </source>
</evidence>
<comment type="caution">
    <text evidence="1">The sequence shown here is derived from an EMBL/GenBank/DDBJ whole genome shotgun (WGS) entry which is preliminary data.</text>
</comment>
<organism evidence="1 4">
    <name type="scientific">Phascolarctobacterium faecium</name>
    <dbReference type="NCBI Taxonomy" id="33025"/>
    <lineage>
        <taxon>Bacteria</taxon>
        <taxon>Bacillati</taxon>
        <taxon>Bacillota</taxon>
        <taxon>Negativicutes</taxon>
        <taxon>Acidaminococcales</taxon>
        <taxon>Acidaminococcaceae</taxon>
        <taxon>Phascolarctobacterium</taxon>
    </lineage>
</organism>
<accession>A0A3G9GUB4</accession>
<reference evidence="3 4" key="1">
    <citation type="journal article" date="2019" name="Nat. Med.">
        <title>A library of human gut bacterial isolates paired with longitudinal multiomics data enables mechanistic microbiome research.</title>
        <authorList>
            <person name="Poyet M."/>
            <person name="Groussin M."/>
            <person name="Gibbons S.M."/>
            <person name="Avila-Pacheco J."/>
            <person name="Jiang X."/>
            <person name="Kearney S.M."/>
            <person name="Perrotta A.R."/>
            <person name="Berdy B."/>
            <person name="Zhao S."/>
            <person name="Lieberman T.D."/>
            <person name="Swanson P.K."/>
            <person name="Smith M."/>
            <person name="Roesemann S."/>
            <person name="Alexander J.E."/>
            <person name="Rich S.A."/>
            <person name="Livny J."/>
            <person name="Vlamakis H."/>
            <person name="Clish C."/>
            <person name="Bullock K."/>
            <person name="Deik A."/>
            <person name="Scott J."/>
            <person name="Pierce K.A."/>
            <person name="Xavier R.J."/>
            <person name="Alm E.J."/>
        </authorList>
    </citation>
    <scope>NUCLEOTIDE SEQUENCE [LARGE SCALE GENOMIC DNA]</scope>
    <source>
        <strain evidence="1 4">BIOML-A13</strain>
        <strain evidence="2 3">BIOML-A3</strain>
    </source>
</reference>
<dbReference type="AlphaFoldDB" id="A0A3G9GUB4"/>
<dbReference type="Proteomes" id="UP000484547">
    <property type="component" value="Unassembled WGS sequence"/>
</dbReference>
<sequence length="90" mass="10161">MTYELHGIKINCADGISQEEAAIYLNNQLQVMPHKTLLSLDLGLDGNNVVVKPHYDTIVRVRRITGYLSTLPRFNDAKKKEAADRVSHIQ</sequence>
<protein>
    <submittedName>
        <fullName evidence="1">Uncharacterized protein</fullName>
    </submittedName>
</protein>
<evidence type="ECO:0000313" key="4">
    <source>
        <dbReference type="Proteomes" id="UP000484547"/>
    </source>
</evidence>
<dbReference type="EMBL" id="WNBW01000007">
    <property type="protein sequence ID" value="MTU04507.1"/>
    <property type="molecule type" value="Genomic_DNA"/>
</dbReference>
<evidence type="ECO:0000313" key="1">
    <source>
        <dbReference type="EMBL" id="MTT76443.1"/>
    </source>
</evidence>
<proteinExistence type="predicted"/>
<evidence type="ECO:0000313" key="2">
    <source>
        <dbReference type="EMBL" id="MTU04507.1"/>
    </source>
</evidence>
<name>A0A3G9GUB4_9FIRM</name>
<dbReference type="OrthoDB" id="3173988at2"/>
<dbReference type="Proteomes" id="UP000443070">
    <property type="component" value="Unassembled WGS sequence"/>
</dbReference>
<dbReference type="RefSeq" id="WP_125669764.1">
    <property type="nucleotide sequence ID" value="NZ_AP019004.1"/>
</dbReference>
<dbReference type="EMBL" id="WNBM01000007">
    <property type="protein sequence ID" value="MTT76443.1"/>
    <property type="molecule type" value="Genomic_DNA"/>
</dbReference>
<keyword evidence="3" id="KW-1185">Reference proteome</keyword>